<dbReference type="EMBL" id="ACPB03000157">
    <property type="status" value="NOT_ANNOTATED_CDS"/>
    <property type="molecule type" value="Genomic_DNA"/>
</dbReference>
<dbReference type="EMBL" id="ACPB03000156">
    <property type="status" value="NOT_ANNOTATED_CDS"/>
    <property type="molecule type" value="Genomic_DNA"/>
</dbReference>
<name>T1IB23_RHOPR</name>
<accession>T1IB23</accession>
<evidence type="ECO:0000313" key="2">
    <source>
        <dbReference type="Proteomes" id="UP000015103"/>
    </source>
</evidence>
<dbReference type="EMBL" id="ACPB03000158">
    <property type="status" value="NOT_ANNOTATED_CDS"/>
    <property type="molecule type" value="Genomic_DNA"/>
</dbReference>
<dbReference type="EnsemblMetazoa" id="RPRC013494-RA">
    <property type="protein sequence ID" value="RPRC013494-PA"/>
    <property type="gene ID" value="RPRC013494"/>
</dbReference>
<dbReference type="Proteomes" id="UP000015103">
    <property type="component" value="Unassembled WGS sequence"/>
</dbReference>
<evidence type="ECO:0000313" key="1">
    <source>
        <dbReference type="EnsemblMetazoa" id="RPRC013494-PA"/>
    </source>
</evidence>
<dbReference type="EMBL" id="ACPB03000159">
    <property type="status" value="NOT_ANNOTATED_CDS"/>
    <property type="molecule type" value="Genomic_DNA"/>
</dbReference>
<dbReference type="Pfam" id="PF14559">
    <property type="entry name" value="TPR_19"/>
    <property type="match status" value="1"/>
</dbReference>
<dbReference type="EMBL" id="ACPB03000160">
    <property type="status" value="NOT_ANNOTATED_CDS"/>
    <property type="molecule type" value="Genomic_DNA"/>
</dbReference>
<dbReference type="Gene3D" id="1.25.40.10">
    <property type="entry name" value="Tetratricopeptide repeat domain"/>
    <property type="match status" value="1"/>
</dbReference>
<organism evidence="1 2">
    <name type="scientific">Rhodnius prolixus</name>
    <name type="common">Triatomid bug</name>
    <dbReference type="NCBI Taxonomy" id="13249"/>
    <lineage>
        <taxon>Eukaryota</taxon>
        <taxon>Metazoa</taxon>
        <taxon>Ecdysozoa</taxon>
        <taxon>Arthropoda</taxon>
        <taxon>Hexapoda</taxon>
        <taxon>Insecta</taxon>
        <taxon>Pterygota</taxon>
        <taxon>Neoptera</taxon>
        <taxon>Paraneoptera</taxon>
        <taxon>Hemiptera</taxon>
        <taxon>Heteroptera</taxon>
        <taxon>Panheteroptera</taxon>
        <taxon>Cimicomorpha</taxon>
        <taxon>Reduviidae</taxon>
        <taxon>Triatominae</taxon>
        <taxon>Rhodnius</taxon>
    </lineage>
</organism>
<sequence length="294" mass="33679">MIVNDISLVVCYLMFEKAVGIENFQWFLNYFVTGVAGYCILQLVFVLLVLLFGIIIYYNKFKQKIHAEHGSSNLYMKKEGFYNLKGGNFIEAIKCFKRVVEIDPQDTQIRHTLAELHYKNADYEQCLQECGAINKTPRLGDCHLIAKTYILMAGCTAKIRNDPISSDAYFKKAHDVCPTQIIKHLIYKMKQELKLIGIQNTPFPLRWKDLRALVKIHFAQALIHKRAFTESEVREDLLLVIIIAACENNLSDGTEVAQILKISFAILDKFLKEFSSVFHHSKMSTSTGAWSNLV</sequence>
<proteinExistence type="predicted"/>
<dbReference type="VEuPathDB" id="VectorBase:RPRC013494"/>
<dbReference type="SUPFAM" id="SSF48452">
    <property type="entry name" value="TPR-like"/>
    <property type="match status" value="1"/>
</dbReference>
<dbReference type="InterPro" id="IPR011990">
    <property type="entry name" value="TPR-like_helical_dom_sf"/>
</dbReference>
<dbReference type="InParanoid" id="T1IB23"/>
<dbReference type="HOGENOM" id="CLU_947701_0_0_1"/>
<keyword evidence="2" id="KW-1185">Reference proteome</keyword>
<reference evidence="1" key="1">
    <citation type="submission" date="2015-05" db="UniProtKB">
        <authorList>
            <consortium name="EnsemblMetazoa"/>
        </authorList>
    </citation>
    <scope>IDENTIFICATION</scope>
</reference>
<dbReference type="AlphaFoldDB" id="T1IB23"/>
<protein>
    <submittedName>
        <fullName evidence="1">Uncharacterized protein</fullName>
    </submittedName>
</protein>
<dbReference type="PROSITE" id="PS50005">
    <property type="entry name" value="TPR"/>
    <property type="match status" value="1"/>
</dbReference>
<dbReference type="InterPro" id="IPR019734">
    <property type="entry name" value="TPR_rpt"/>
</dbReference>